<evidence type="ECO:0008006" key="5">
    <source>
        <dbReference type="Google" id="ProtNLM"/>
    </source>
</evidence>
<feature type="transmembrane region" description="Helical" evidence="2">
    <location>
        <begin position="120"/>
        <end position="150"/>
    </location>
</feature>
<feature type="transmembrane region" description="Helical" evidence="2">
    <location>
        <begin position="20"/>
        <end position="38"/>
    </location>
</feature>
<keyword evidence="2" id="KW-0472">Membrane</keyword>
<name>A0A9Q6MUV9_9STAP</name>
<protein>
    <recommendedName>
        <fullName evidence="5">Lytic transglycosylase</fullName>
    </recommendedName>
</protein>
<feature type="compositionally biased region" description="Basic and acidic residues" evidence="1">
    <location>
        <begin position="304"/>
        <end position="313"/>
    </location>
</feature>
<evidence type="ECO:0000256" key="1">
    <source>
        <dbReference type="SAM" id="MobiDB-lite"/>
    </source>
</evidence>
<keyword evidence="2" id="KW-1133">Transmembrane helix</keyword>
<organism evidence="3 4">
    <name type="scientific">Staphylococcus succinus</name>
    <dbReference type="NCBI Taxonomy" id="61015"/>
    <lineage>
        <taxon>Bacteria</taxon>
        <taxon>Bacillati</taxon>
        <taxon>Bacillota</taxon>
        <taxon>Bacilli</taxon>
        <taxon>Bacillales</taxon>
        <taxon>Staphylococcaceae</taxon>
        <taxon>Staphylococcus</taxon>
    </lineage>
</organism>
<gene>
    <name evidence="3" type="ORF">BU058_05835</name>
</gene>
<proteinExistence type="predicted"/>
<feature type="compositionally biased region" description="Polar residues" evidence="1">
    <location>
        <begin position="314"/>
        <end position="328"/>
    </location>
</feature>
<dbReference type="RefSeq" id="WP_073504004.1">
    <property type="nucleotide sequence ID" value="NZ_CP018199.1"/>
</dbReference>
<feature type="compositionally biased region" description="Basic and acidic residues" evidence="1">
    <location>
        <begin position="329"/>
        <end position="340"/>
    </location>
</feature>
<evidence type="ECO:0000313" key="3">
    <source>
        <dbReference type="EMBL" id="PTI75939.1"/>
    </source>
</evidence>
<reference evidence="3 4" key="1">
    <citation type="journal article" date="2016" name="Front. Microbiol.">
        <title>Comprehensive Phylogenetic Analysis of Bovine Non-aureus Staphylococci Species Based on Whole-Genome Sequencing.</title>
        <authorList>
            <person name="Naushad S."/>
            <person name="Barkema H.W."/>
            <person name="Luby C."/>
            <person name="Condas L.A."/>
            <person name="Nobrega D.B."/>
            <person name="Carson D.A."/>
            <person name="De Buck J."/>
        </authorList>
    </citation>
    <scope>NUCLEOTIDE SEQUENCE [LARGE SCALE GENOMIC DNA]</scope>
    <source>
        <strain evidence="3 4">SNUC 1231</strain>
    </source>
</reference>
<feature type="transmembrane region" description="Helical" evidence="2">
    <location>
        <begin position="58"/>
        <end position="84"/>
    </location>
</feature>
<evidence type="ECO:0000313" key="4">
    <source>
        <dbReference type="Proteomes" id="UP000241960"/>
    </source>
</evidence>
<feature type="transmembrane region" description="Helical" evidence="2">
    <location>
        <begin position="170"/>
        <end position="196"/>
    </location>
</feature>
<feature type="region of interest" description="Disordered" evidence="1">
    <location>
        <begin position="304"/>
        <end position="371"/>
    </location>
</feature>
<accession>A0A9Q6MUV9</accession>
<dbReference type="AlphaFoldDB" id="A0A9Q6MUV9"/>
<feature type="transmembrane region" description="Helical" evidence="2">
    <location>
        <begin position="226"/>
        <end position="244"/>
    </location>
</feature>
<dbReference type="Proteomes" id="UP000241960">
    <property type="component" value="Unassembled WGS sequence"/>
</dbReference>
<feature type="transmembrane region" description="Helical" evidence="2">
    <location>
        <begin position="264"/>
        <end position="283"/>
    </location>
</feature>
<keyword evidence="2" id="KW-0812">Transmembrane</keyword>
<dbReference type="EMBL" id="PZFQ01000015">
    <property type="protein sequence ID" value="PTI75939.1"/>
    <property type="molecule type" value="Genomic_DNA"/>
</dbReference>
<sequence length="371" mass="41603">MFKFHKLALQNAKPQHAKILLFTIVSFVILFALTILTFMPVQPALYKFAMAMAMQQSIVGSIFILILTLLVPLLFFVFIGYPLISGTIYTIDKAINKDKVNFKDLFSTFKKGKYAKSLKLSLFALIFIILLLVVNILLSKLLNLGIAQLFGALQGPLSSSDHALGISLTLQIIAATLVVFIQSFIYWFITILIINFTLAFIKDPNKGAWGCIKRGFKGIKNGRKTWFKFFIGLLLLNLLVIILANPVSQLISIGTGSISQKVALTIIYIVSVLVILIRLAVYYTNMLAIIQYYNHDGEAIASTENKKDKKTDQSEQQSKVKNSISNQTEKSDLNNKKEDVQNNVKSNLNDKTDDVQNKSSELKDQFNKSDK</sequence>
<evidence type="ECO:0000256" key="2">
    <source>
        <dbReference type="SAM" id="Phobius"/>
    </source>
</evidence>
<comment type="caution">
    <text evidence="3">The sequence shown here is derived from an EMBL/GenBank/DDBJ whole genome shotgun (WGS) entry which is preliminary data.</text>
</comment>
<feature type="compositionally biased region" description="Basic and acidic residues" evidence="1">
    <location>
        <begin position="348"/>
        <end position="371"/>
    </location>
</feature>